<dbReference type="RefSeq" id="WP_152289255.1">
    <property type="nucleotide sequence ID" value="NZ_VTPV01000002.1"/>
</dbReference>
<dbReference type="EMBL" id="VTPV01000002">
    <property type="protein sequence ID" value="KAB1232158.1"/>
    <property type="molecule type" value="Genomic_DNA"/>
</dbReference>
<evidence type="ECO:0008006" key="3">
    <source>
        <dbReference type="Google" id="ProtNLM"/>
    </source>
</evidence>
<evidence type="ECO:0000313" key="1">
    <source>
        <dbReference type="EMBL" id="KAB1232158.1"/>
    </source>
</evidence>
<proteinExistence type="predicted"/>
<evidence type="ECO:0000313" key="2">
    <source>
        <dbReference type="Proteomes" id="UP000326384"/>
    </source>
</evidence>
<comment type="caution">
    <text evidence="1">The sequence shown here is derived from an EMBL/GenBank/DDBJ whole genome shotgun (WGS) entry which is preliminary data.</text>
</comment>
<protein>
    <recommendedName>
        <fullName evidence="3">Lipoprotein</fullName>
    </recommendedName>
</protein>
<dbReference type="PROSITE" id="PS51257">
    <property type="entry name" value="PROKAR_LIPOPROTEIN"/>
    <property type="match status" value="1"/>
</dbReference>
<organism evidence="1 2">
    <name type="scientific">Chryseobacterium viscerum</name>
    <dbReference type="NCBI Taxonomy" id="1037377"/>
    <lineage>
        <taxon>Bacteria</taxon>
        <taxon>Pseudomonadati</taxon>
        <taxon>Bacteroidota</taxon>
        <taxon>Flavobacteriia</taxon>
        <taxon>Flavobacteriales</taxon>
        <taxon>Weeksellaceae</taxon>
        <taxon>Chryseobacterium group</taxon>
        <taxon>Chryseobacterium</taxon>
    </lineage>
</organism>
<dbReference type="Proteomes" id="UP000326384">
    <property type="component" value="Unassembled WGS sequence"/>
</dbReference>
<keyword evidence="2" id="KW-1185">Reference proteome</keyword>
<gene>
    <name evidence="1" type="ORF">F8D52_05855</name>
</gene>
<name>A0A5N4BUP6_9FLAO</name>
<reference evidence="1 2" key="1">
    <citation type="journal article" date="2019" name="Stand. Genomic Sci.">
        <title>Draft Whole-Genome Sequence of a Novel Chryseobacterium viscerum Strain Isolated from Fresh Water at Dripping Springs, New Mexico.</title>
        <authorList>
            <person name="Kyndt J.A."/>
            <person name="Moore T.C."/>
        </authorList>
    </citation>
    <scope>NUCLEOTIDE SEQUENCE [LARGE SCALE GENOMIC DNA]</scope>
    <source>
        <strain evidence="1 2">DPS</strain>
    </source>
</reference>
<accession>A0A5N4BUP6</accession>
<sequence>MNLFTSKLFLTTCFCFIILSCEHQEVLAKDISIETPNRNLSTLKGTDIYNTLLYTEPDTSETLHFELTDKDWTILKESFKKNQVYLINNDTKIGERAHSIYQPNKIKIKTNKRFLSVEYRYFLGESEKFDSLKSEKFKKFMKTFDSLVYYRSEKRN</sequence>